<dbReference type="AlphaFoldDB" id="A0A1I0HDU3"/>
<evidence type="ECO:0000313" key="2">
    <source>
        <dbReference type="Proteomes" id="UP000199820"/>
    </source>
</evidence>
<protein>
    <submittedName>
        <fullName evidence="1">Uncharacterized protein</fullName>
    </submittedName>
</protein>
<proteinExistence type="predicted"/>
<reference evidence="1 2" key="1">
    <citation type="submission" date="2016-10" db="EMBL/GenBank/DDBJ databases">
        <authorList>
            <person name="de Groot N.N."/>
        </authorList>
    </citation>
    <scope>NUCLEOTIDE SEQUENCE [LARGE SCALE GENOMIC DNA]</scope>
    <source>
        <strain evidence="1 2">KH1P1</strain>
    </source>
</reference>
<dbReference type="Proteomes" id="UP000199820">
    <property type="component" value="Unassembled WGS sequence"/>
</dbReference>
<keyword evidence="2" id="KW-1185">Reference proteome</keyword>
<sequence length="85" mass="9635">MGGTEQRMSLAAVAKASCKHRFWLVGREKKGTPAKYECSGVVVSVWLIRFGIEVRSEIEIRSDRTQPLFRSVTMEIITMAARRYG</sequence>
<evidence type="ECO:0000313" key="1">
    <source>
        <dbReference type="EMBL" id="SET81177.1"/>
    </source>
</evidence>
<organism evidence="1 2">
    <name type="scientific">[Clostridium] aminophilum</name>
    <dbReference type="NCBI Taxonomy" id="1526"/>
    <lineage>
        <taxon>Bacteria</taxon>
        <taxon>Bacillati</taxon>
        <taxon>Bacillota</taxon>
        <taxon>Clostridia</taxon>
        <taxon>Lachnospirales</taxon>
        <taxon>Lachnospiraceae</taxon>
    </lineage>
</organism>
<name>A0A1I0HDU3_9FIRM</name>
<gene>
    <name evidence="1" type="ORF">SAMN04487771_104717</name>
</gene>
<dbReference type="EMBL" id="FOIL01000047">
    <property type="protein sequence ID" value="SET81177.1"/>
    <property type="molecule type" value="Genomic_DNA"/>
</dbReference>
<accession>A0A1I0HDU3</accession>